<dbReference type="EMBL" id="LC172141">
    <property type="protein sequence ID" value="BBA10799.1"/>
    <property type="molecule type" value="Genomic_DNA"/>
</dbReference>
<evidence type="ECO:0000256" key="5">
    <source>
        <dbReference type="ARBA" id="ARBA00022967"/>
    </source>
</evidence>
<evidence type="ECO:0000256" key="3">
    <source>
        <dbReference type="ARBA" id="ARBA00016612"/>
    </source>
</evidence>
<proteinExistence type="inferred from homology"/>
<organism evidence="11">
    <name type="scientific">Zaptyx noviluna</name>
    <dbReference type="NCBI Taxonomy" id="1885845"/>
    <lineage>
        <taxon>Eukaryota</taxon>
        <taxon>Metazoa</taxon>
        <taxon>Spiralia</taxon>
        <taxon>Lophotrochozoa</taxon>
        <taxon>Mollusca</taxon>
        <taxon>Gastropoda</taxon>
        <taxon>Heterobranchia</taxon>
        <taxon>Euthyneura</taxon>
        <taxon>Panpulmonata</taxon>
        <taxon>Eupulmonata</taxon>
        <taxon>Stylommatophora</taxon>
        <taxon>Helicina</taxon>
        <taxon>Clausilioidea</taxon>
        <taxon>Clausiliidae</taxon>
        <taxon>Phaedusinae</taxon>
        <taxon>Zaptyx</taxon>
    </lineage>
</organism>
<dbReference type="InterPro" id="IPR039428">
    <property type="entry name" value="NUOK/Mnh_C1-like"/>
</dbReference>
<keyword evidence="11" id="KW-0496">Mitochondrion</keyword>
<dbReference type="Pfam" id="PF00420">
    <property type="entry name" value="Oxidored_q2"/>
    <property type="match status" value="1"/>
</dbReference>
<evidence type="ECO:0000256" key="4">
    <source>
        <dbReference type="ARBA" id="ARBA00022692"/>
    </source>
</evidence>
<keyword evidence="8 10" id="KW-0472">Membrane</keyword>
<evidence type="ECO:0000256" key="8">
    <source>
        <dbReference type="ARBA" id="ARBA00023136"/>
    </source>
</evidence>
<keyword evidence="4 10" id="KW-0812">Transmembrane</keyword>
<geneLocation type="mitochondrion" evidence="11"/>
<evidence type="ECO:0000256" key="10">
    <source>
        <dbReference type="SAM" id="Phobius"/>
    </source>
</evidence>
<protein>
    <recommendedName>
        <fullName evidence="3">NADH-ubiquinone oxidoreductase chain 4L</fullName>
    </recommendedName>
    <alternativeName>
        <fullName evidence="9">NADH dehydrogenase subunit 4L</fullName>
    </alternativeName>
</protein>
<gene>
    <name evidence="11" type="primary">ND4L</name>
</gene>
<evidence type="ECO:0000313" key="11">
    <source>
        <dbReference type="EMBL" id="BBA10799.1"/>
    </source>
</evidence>
<comment type="subcellular location">
    <subcellularLocation>
        <location evidence="1">Membrane</location>
        <topology evidence="1">Multi-pass membrane protein</topology>
    </subcellularLocation>
</comment>
<feature type="transmembrane region" description="Helical" evidence="10">
    <location>
        <begin position="56"/>
        <end position="80"/>
    </location>
</feature>
<evidence type="ECO:0000256" key="2">
    <source>
        <dbReference type="ARBA" id="ARBA00010519"/>
    </source>
</evidence>
<comment type="similarity">
    <text evidence="2">Belongs to the complex I subunit 4L family.</text>
</comment>
<evidence type="ECO:0000256" key="6">
    <source>
        <dbReference type="ARBA" id="ARBA00022989"/>
    </source>
</evidence>
<reference evidence="11" key="1">
    <citation type="journal article" date="2017" name="Zool. J. Linn. Soc.">
        <title>Molecular phylogeny, frequent parallel evolution and new system of Japanese clausiliid land snails (Gastropoda: Stylommatophora).</title>
        <authorList>
            <person name="Motochin R."/>
            <person name="Wang M."/>
            <person name="Ueshima R."/>
        </authorList>
    </citation>
    <scope>NUCLEOTIDE SEQUENCE</scope>
    <source>
        <strain evidence="11">T342</strain>
        <tissue evidence="11">Muscle</tissue>
    </source>
</reference>
<dbReference type="Gene3D" id="1.10.287.3510">
    <property type="match status" value="1"/>
</dbReference>
<keyword evidence="5" id="KW-1278">Translocase</keyword>
<feature type="transmembrane region" description="Helical" evidence="10">
    <location>
        <begin position="30"/>
        <end position="50"/>
    </location>
</feature>
<evidence type="ECO:0000256" key="9">
    <source>
        <dbReference type="ARBA" id="ARBA00031586"/>
    </source>
</evidence>
<dbReference type="AlphaFoldDB" id="A0A224AD14"/>
<evidence type="ECO:0000256" key="7">
    <source>
        <dbReference type="ARBA" id="ARBA00023027"/>
    </source>
</evidence>
<feature type="transmembrane region" description="Helical" evidence="10">
    <location>
        <begin position="6"/>
        <end position="23"/>
    </location>
</feature>
<name>A0A224AD14_9EUPU</name>
<sequence>MINFLIFSLAMMVVLHMYFYSVYSHLLSTLIILEAMVLFLLLFTVSYTMFNMEGLTIYLFTLTLSVCEASLGLSLLMSFVKMKGNDLISSNKSLM</sequence>
<keyword evidence="6 10" id="KW-1133">Transmembrane helix</keyword>
<dbReference type="GO" id="GO:0016020">
    <property type="term" value="C:membrane"/>
    <property type="evidence" value="ECO:0007669"/>
    <property type="project" value="UniProtKB-SubCell"/>
</dbReference>
<keyword evidence="7" id="KW-0520">NAD</keyword>
<evidence type="ECO:0000256" key="1">
    <source>
        <dbReference type="ARBA" id="ARBA00004141"/>
    </source>
</evidence>
<accession>A0A224AD14</accession>